<sequence length="157" mass="17492">MSDHGTVTRQPRVTVPAPGCLVALFAPIVAVLIAALVLVVMYHRQERANERNESEALKRTAALARSYARDVMAVSQFPPGQEAVRGIAERHDGRLTSYARSEDRLATTVRFFAEYKDTTMFGTSYSRAYRCYSIVFREDAAGDPQEKTTRLEKCDAG</sequence>
<proteinExistence type="predicted"/>
<keyword evidence="1" id="KW-0812">Transmembrane</keyword>
<evidence type="ECO:0000313" key="2">
    <source>
        <dbReference type="EMBL" id="WTW28771.1"/>
    </source>
</evidence>
<protein>
    <submittedName>
        <fullName evidence="2">Uncharacterized protein</fullName>
    </submittedName>
</protein>
<reference evidence="2 3" key="1">
    <citation type="submission" date="2022-10" db="EMBL/GenBank/DDBJ databases">
        <title>The complete genomes of actinobacterial strains from the NBC collection.</title>
        <authorList>
            <person name="Joergensen T.S."/>
            <person name="Alvarez Arevalo M."/>
            <person name="Sterndorff E.B."/>
            <person name="Faurdal D."/>
            <person name="Vuksanovic O."/>
            <person name="Mourched A.-S."/>
            <person name="Charusanti P."/>
            <person name="Shaw S."/>
            <person name="Blin K."/>
            <person name="Weber T."/>
        </authorList>
    </citation>
    <scope>NUCLEOTIDE SEQUENCE [LARGE SCALE GENOMIC DNA]</scope>
    <source>
        <strain evidence="2 3">NBC_00017</strain>
    </source>
</reference>
<evidence type="ECO:0000313" key="3">
    <source>
        <dbReference type="Proteomes" id="UP001621512"/>
    </source>
</evidence>
<keyword evidence="1" id="KW-0472">Membrane</keyword>
<evidence type="ECO:0000256" key="1">
    <source>
        <dbReference type="SAM" id="Phobius"/>
    </source>
</evidence>
<dbReference type="EMBL" id="CP108341">
    <property type="protein sequence ID" value="WTW28771.1"/>
    <property type="molecule type" value="Genomic_DNA"/>
</dbReference>
<gene>
    <name evidence="2" type="ORF">OHU35_23175</name>
</gene>
<organism evidence="2 3">
    <name type="scientific">Streptomyces purpurascens</name>
    <dbReference type="NCBI Taxonomy" id="1924"/>
    <lineage>
        <taxon>Bacteria</taxon>
        <taxon>Bacillati</taxon>
        <taxon>Actinomycetota</taxon>
        <taxon>Actinomycetes</taxon>
        <taxon>Kitasatosporales</taxon>
        <taxon>Streptomycetaceae</taxon>
        <taxon>Streptomyces</taxon>
    </lineage>
</organism>
<feature type="transmembrane region" description="Helical" evidence="1">
    <location>
        <begin position="21"/>
        <end position="42"/>
    </location>
</feature>
<dbReference type="RefSeq" id="WP_405506675.1">
    <property type="nucleotide sequence ID" value="NZ_CP108341.1"/>
</dbReference>
<accession>A0ABZ1MNZ7</accession>
<keyword evidence="3" id="KW-1185">Reference proteome</keyword>
<dbReference type="Proteomes" id="UP001621512">
    <property type="component" value="Chromosome"/>
</dbReference>
<keyword evidence="1" id="KW-1133">Transmembrane helix</keyword>
<name>A0ABZ1MNZ7_STREF</name>